<dbReference type="PANTHER" id="PTHR10182">
    <property type="entry name" value="CALCIUM-BINDING PROTEIN 39-RELATED"/>
    <property type="match status" value="1"/>
</dbReference>
<proteinExistence type="inferred from homology"/>
<dbReference type="Gene3D" id="1.25.10.10">
    <property type="entry name" value="Leucine-rich Repeat Variant"/>
    <property type="match status" value="1"/>
</dbReference>
<dbReference type="SUPFAM" id="SSF48371">
    <property type="entry name" value="ARM repeat"/>
    <property type="match status" value="1"/>
</dbReference>
<comment type="caution">
    <text evidence="3">The sequence shown here is derived from an EMBL/GenBank/DDBJ whole genome shotgun (WGS) entry which is preliminary data.</text>
</comment>
<organism evidence="3 4">
    <name type="scientific">Prorocentrum cordatum</name>
    <dbReference type="NCBI Taxonomy" id="2364126"/>
    <lineage>
        <taxon>Eukaryota</taxon>
        <taxon>Sar</taxon>
        <taxon>Alveolata</taxon>
        <taxon>Dinophyceae</taxon>
        <taxon>Prorocentrales</taxon>
        <taxon>Prorocentraceae</taxon>
        <taxon>Prorocentrum</taxon>
    </lineage>
</organism>
<protein>
    <submittedName>
        <fullName evidence="3">Uncharacterized protein</fullName>
    </submittedName>
</protein>
<evidence type="ECO:0000256" key="1">
    <source>
        <dbReference type="ARBA" id="ARBA00011012"/>
    </source>
</evidence>
<dbReference type="InterPro" id="IPR016024">
    <property type="entry name" value="ARM-type_fold"/>
</dbReference>
<evidence type="ECO:0000256" key="2">
    <source>
        <dbReference type="SAM" id="MobiDB-lite"/>
    </source>
</evidence>
<feature type="non-terminal residue" evidence="3">
    <location>
        <position position="285"/>
    </location>
</feature>
<keyword evidence="4" id="KW-1185">Reference proteome</keyword>
<evidence type="ECO:0000313" key="3">
    <source>
        <dbReference type="EMBL" id="CAK0868031.1"/>
    </source>
</evidence>
<dbReference type="PANTHER" id="PTHR10182:SF3">
    <property type="entry name" value="PROTEIN MO25"/>
    <property type="match status" value="1"/>
</dbReference>
<accession>A0ABN9V5T8</accession>
<gene>
    <name evidence="3" type="ORF">PCOR1329_LOCUS54820</name>
</gene>
<name>A0ABN9V5T8_9DINO</name>
<reference evidence="3" key="1">
    <citation type="submission" date="2023-10" db="EMBL/GenBank/DDBJ databases">
        <authorList>
            <person name="Chen Y."/>
            <person name="Shah S."/>
            <person name="Dougan E. K."/>
            <person name="Thang M."/>
            <person name="Chan C."/>
        </authorList>
    </citation>
    <scope>NUCLEOTIDE SEQUENCE [LARGE SCALE GENOMIC DNA]</scope>
</reference>
<feature type="region of interest" description="Disordered" evidence="2">
    <location>
        <begin position="1"/>
        <end position="44"/>
    </location>
</feature>
<feature type="compositionally biased region" description="Low complexity" evidence="2">
    <location>
        <begin position="30"/>
        <end position="44"/>
    </location>
</feature>
<evidence type="ECO:0000313" key="4">
    <source>
        <dbReference type="Proteomes" id="UP001189429"/>
    </source>
</evidence>
<dbReference type="EMBL" id="CAUYUJ010016707">
    <property type="protein sequence ID" value="CAK0868031.1"/>
    <property type="molecule type" value="Genomic_DNA"/>
</dbReference>
<sequence length="285" mass="29602">MSPARSPAKPLWLSDGSALLPPPPRGMQDGSAPHPAPGAAGALPAGAEPCRAGLLRGLEAAGLWRAAGRGWRDRTQLAELLADVQAQLGSEAPAVPGPPPLLLARLLAADLPALLLAALGALEFEERKAAARLAEDLLAAGPQRGPAAGRQVCHYLRGRPEVADLLLRGCRSGELAFLCGGLLCACARDAAVAALLLEEGVPLRLARTARGASCFEVATTALATLQEVLVGGAQASVAYLLDKFHEIFTVFNDLLQAEDYALKRQALSVLGRVLLSPGFGRVMSR</sequence>
<dbReference type="Proteomes" id="UP001189429">
    <property type="component" value="Unassembled WGS sequence"/>
</dbReference>
<dbReference type="InterPro" id="IPR013878">
    <property type="entry name" value="Mo25"/>
</dbReference>
<comment type="similarity">
    <text evidence="1">Belongs to the Mo25 family.</text>
</comment>
<dbReference type="InterPro" id="IPR011989">
    <property type="entry name" value="ARM-like"/>
</dbReference>
<dbReference type="Pfam" id="PF08569">
    <property type="entry name" value="Mo25"/>
    <property type="match status" value="1"/>
</dbReference>